<organism evidence="10 11">
    <name type="scientific">Necator americanus</name>
    <name type="common">Human hookworm</name>
    <dbReference type="NCBI Taxonomy" id="51031"/>
    <lineage>
        <taxon>Eukaryota</taxon>
        <taxon>Metazoa</taxon>
        <taxon>Ecdysozoa</taxon>
        <taxon>Nematoda</taxon>
        <taxon>Chromadorea</taxon>
        <taxon>Rhabditida</taxon>
        <taxon>Rhabditina</taxon>
        <taxon>Rhabditomorpha</taxon>
        <taxon>Strongyloidea</taxon>
        <taxon>Ancylostomatidae</taxon>
        <taxon>Bunostominae</taxon>
        <taxon>Necator</taxon>
    </lineage>
</organism>
<feature type="compositionally biased region" description="Polar residues" evidence="7">
    <location>
        <begin position="956"/>
        <end position="992"/>
    </location>
</feature>
<proteinExistence type="inferred from homology"/>
<name>A0ABR1DMM3_NECAM</name>
<evidence type="ECO:0000256" key="6">
    <source>
        <dbReference type="RuleBase" id="RU003872"/>
    </source>
</evidence>
<evidence type="ECO:0000256" key="4">
    <source>
        <dbReference type="ARBA" id="ARBA00035164"/>
    </source>
</evidence>
<feature type="compositionally biased region" description="Basic residues" evidence="7">
    <location>
        <begin position="1170"/>
        <end position="1189"/>
    </location>
</feature>
<feature type="compositionally biased region" description="Low complexity" evidence="7">
    <location>
        <begin position="158"/>
        <end position="181"/>
    </location>
</feature>
<dbReference type="InterPro" id="IPR019979">
    <property type="entry name" value="Ribosomal_uS17_CS"/>
</dbReference>
<feature type="compositionally biased region" description="Low complexity" evidence="7">
    <location>
        <begin position="859"/>
        <end position="868"/>
    </location>
</feature>
<keyword evidence="2 6" id="KW-0689">Ribosomal protein</keyword>
<dbReference type="PRINTS" id="PR00973">
    <property type="entry name" value="RIBOSOMALS17"/>
</dbReference>
<feature type="compositionally biased region" description="Basic and acidic residues" evidence="7">
    <location>
        <begin position="785"/>
        <end position="794"/>
    </location>
</feature>
<evidence type="ECO:0000256" key="5">
    <source>
        <dbReference type="ARBA" id="ARBA00035471"/>
    </source>
</evidence>
<dbReference type="SUPFAM" id="SSF50249">
    <property type="entry name" value="Nucleic acid-binding proteins"/>
    <property type="match status" value="1"/>
</dbReference>
<feature type="compositionally biased region" description="Low complexity" evidence="7">
    <location>
        <begin position="191"/>
        <end position="203"/>
    </location>
</feature>
<feature type="region of interest" description="Disordered" evidence="7">
    <location>
        <begin position="715"/>
        <end position="1097"/>
    </location>
</feature>
<feature type="compositionally biased region" description="Basic and acidic residues" evidence="7">
    <location>
        <begin position="1051"/>
        <end position="1063"/>
    </location>
</feature>
<dbReference type="Pfam" id="PF16205">
    <property type="entry name" value="Ribosomal_S17_N"/>
    <property type="match status" value="1"/>
</dbReference>
<evidence type="ECO:0000313" key="10">
    <source>
        <dbReference type="EMBL" id="KAK6751186.1"/>
    </source>
</evidence>
<gene>
    <name evidence="10" type="primary">Necator_chrIV.g16183</name>
    <name evidence="10" type="ORF">RB195_002887</name>
</gene>
<accession>A0ABR1DMM3</accession>
<feature type="compositionally biased region" description="Polar residues" evidence="7">
    <location>
        <begin position="750"/>
        <end position="760"/>
    </location>
</feature>
<sequence length="1515" mass="166961">MSFQEEDEWLGLGQGFVLDDAFKCTSPLGADNTLQVPLREPSPIPVSPQDLMDFSFPNDNSLSLPIREYGQNSCEIQFQGGNEPPRLSPVSSSYQSMAPLQNVSYELSTTSMVQEDSYNSFEQPSIVVNGHYQTIEQQIIQPQQGYYQAVPDVPHQQVVSTPHTQHSSTPSGSTSSGSVVQQILNAPSARQTPTPQQQHPSSHPRQRPIQPKAHNNGRKRASVNSHSGLSNKSTKVDSSTNNSNQTEVRFSMSALTRITEIGAEMAQLQEQQDKLGINNSQRLSELQAQRASILLEALSSQNVGETVLSQVKQVAAAAAPTSQPRPTARSRGNHGHSSRQQHFENAPESPQYQPQMYLASHNQYPSTSTAQFQEFTSGNVTQAQIVHQQDQVTVHRQPQQRVYRTQNAGTAVFHATSQLPPGTVYVQNVPQASQAQFASNQPTVGEVVRQQHQLRQVSGAHQVIVQQVAAPQMVVTSGGQPVSGAQIRTQIVQQSSLPAQIVLAPASVQQTPQMVVVAQRSTPAQTAKRLEEKRAGRLSRLRSYFDNLHDMLANPDTETPFTDLRDVLQRLLPYHAYGEPSFSEEHLEQFDSNYLRTTINLMEQRKRLEKRLRKVFFDEAMRTTEVEERNLLLFLDGEYAKRKLEEEKEFVKQGNLELFVRDSPIVAALRNSDQETLEKARAASASSRPSCSKSVMQQYEYHPFDEIPLAVSPYKSPSPFKSPASSIRSPSPCKSPASIPYSPRIRARKTSLSQHPSPAQIQEPMRTRTTSKSRTTSETTPAPSEKPEVVKTEPVRPVPPPLPTAASRRVPPSSPITTLAARKGPPSSPIPTLASRRATPSRNAAELKPVVKEEITSVGSPAAPGSSRARSKTPQKTPEPPPTTSTPGRLPAKKEILSRARQGVPVEMRSPPAHTSIAASSLFSRYSVDDYESDGSASPELGVDDVISQAPPKTPPQSTVTAPTSTPDTDIATQPTPTSSVSKSQAQTSAVVQTPALKRIPIPPPPHRLPSSQRSTVPQPPPLPQRKEKVMKTPERTASPMVKQENVRPVVKQEEEKPAERFRFKPQVPRPTPVSPLKPTAPKRETPVEVGLPGKDVNSREIRNHLEENENVPVANCVKPPPIRLKVKFDGAKPYIENNENSEKDGEKKHRKHKKKKKERDKEHKEGHIHVKVKHRTKGDRKHKKKKKEKSSPQELVAVTKNGKRLKVKFGLGGSDTRSSTPNKLSASVEISEPQPTHQPSMHEPSTSKASAVADHPKVPRLRIRIGDSPALVIAPPKADPPQTALRLHSPAGTASLDGLAEAPKGSIPVQKGSSNPLAVEFSDDSDTEAERIRSATDEALRGLSNLTSLSRANATWEAVMAEQVERAFLKQPTINLNNKARLLAGNKKVPRYVRNIGLGFKTPREASEGTYIDKKCPWTGNCSIRGNILTGVVLKNKMTRTIVVRRDYLHFVKKYRRFEKRHKNVPAHCSPAFRDIAPGDLVTIGECRPLSKTVRFNVLKVNKAGSTKKGFAKF</sequence>
<feature type="domain" description="Small ribosomal subunit protein uS17 N-terminal" evidence="9">
    <location>
        <begin position="1364"/>
        <end position="1430"/>
    </location>
</feature>
<evidence type="ECO:0000256" key="1">
    <source>
        <dbReference type="ARBA" id="ARBA00010254"/>
    </source>
</evidence>
<comment type="caution">
    <text evidence="10">The sequence shown here is derived from an EMBL/GenBank/DDBJ whole genome shotgun (WGS) entry which is preliminary data.</text>
</comment>
<dbReference type="PROSITE" id="PS00056">
    <property type="entry name" value="RIBOSOMAL_S17"/>
    <property type="match status" value="1"/>
</dbReference>
<evidence type="ECO:0000256" key="7">
    <source>
        <dbReference type="SAM" id="MobiDB-lite"/>
    </source>
</evidence>
<dbReference type="PANTHER" id="PTHR10744:SF9">
    <property type="entry name" value="40S RIBOSOMAL PROTEIN S11-RELATED"/>
    <property type="match status" value="1"/>
</dbReference>
<feature type="compositionally biased region" description="Polar residues" evidence="7">
    <location>
        <begin position="1216"/>
        <end position="1226"/>
    </location>
</feature>
<keyword evidence="11" id="KW-1185">Reference proteome</keyword>
<dbReference type="InterPro" id="IPR032440">
    <property type="entry name" value="Ribosomal_uS17_N"/>
</dbReference>
<feature type="compositionally biased region" description="Polar residues" evidence="7">
    <location>
        <begin position="1234"/>
        <end position="1250"/>
    </location>
</feature>
<dbReference type="PANTHER" id="PTHR10744">
    <property type="entry name" value="40S RIBOSOMAL PROTEIN S11 FAMILY MEMBER"/>
    <property type="match status" value="1"/>
</dbReference>
<dbReference type="Pfam" id="PF00366">
    <property type="entry name" value="Ribosomal_S17"/>
    <property type="match status" value="1"/>
</dbReference>
<dbReference type="Gene3D" id="2.40.50.1000">
    <property type="match status" value="1"/>
</dbReference>
<feature type="compositionally biased region" description="Low complexity" evidence="7">
    <location>
        <begin position="767"/>
        <end position="780"/>
    </location>
</feature>
<feature type="compositionally biased region" description="Polar residues" evidence="7">
    <location>
        <begin position="222"/>
        <end position="248"/>
    </location>
</feature>
<evidence type="ECO:0000259" key="8">
    <source>
        <dbReference type="Pfam" id="PF15249"/>
    </source>
</evidence>
<evidence type="ECO:0000256" key="2">
    <source>
        <dbReference type="ARBA" id="ARBA00022980"/>
    </source>
</evidence>
<reference evidence="10 11" key="1">
    <citation type="submission" date="2023-08" db="EMBL/GenBank/DDBJ databases">
        <title>A Necator americanus chromosomal reference genome.</title>
        <authorList>
            <person name="Ilik V."/>
            <person name="Petrzelkova K.J."/>
            <person name="Pardy F."/>
            <person name="Fuh T."/>
            <person name="Niatou-Singa F.S."/>
            <person name="Gouil Q."/>
            <person name="Baker L."/>
            <person name="Ritchie M.E."/>
            <person name="Jex A.R."/>
            <person name="Gazzola D."/>
            <person name="Li H."/>
            <person name="Toshio Fujiwara R."/>
            <person name="Zhan B."/>
            <person name="Aroian R.V."/>
            <person name="Pafco B."/>
            <person name="Schwarz E.M."/>
        </authorList>
    </citation>
    <scope>NUCLEOTIDE SEQUENCE [LARGE SCALE GENOMIC DNA]</scope>
    <source>
        <strain evidence="10 11">Aroian</strain>
        <tissue evidence="10">Whole animal</tissue>
    </source>
</reference>
<dbReference type="EMBL" id="JAVFWL010000004">
    <property type="protein sequence ID" value="KAK6751186.1"/>
    <property type="molecule type" value="Genomic_DNA"/>
</dbReference>
<dbReference type="CDD" id="cd00364">
    <property type="entry name" value="Ribosomal_uS17"/>
    <property type="match status" value="1"/>
</dbReference>
<dbReference type="Pfam" id="PF15249">
    <property type="entry name" value="GLTSCR1"/>
    <property type="match status" value="1"/>
</dbReference>
<evidence type="ECO:0000259" key="9">
    <source>
        <dbReference type="Pfam" id="PF16205"/>
    </source>
</evidence>
<evidence type="ECO:0000313" key="11">
    <source>
        <dbReference type="Proteomes" id="UP001303046"/>
    </source>
</evidence>
<feature type="compositionally biased region" description="Basic residues" evidence="7">
    <location>
        <begin position="1149"/>
        <end position="1159"/>
    </location>
</feature>
<dbReference type="InterPro" id="IPR012340">
    <property type="entry name" value="NA-bd_OB-fold"/>
</dbReference>
<feature type="compositionally biased region" description="Basic and acidic residues" evidence="7">
    <location>
        <begin position="1160"/>
        <end position="1169"/>
    </location>
</feature>
<dbReference type="InterPro" id="IPR015671">
    <property type="entry name" value="GSCR1_dom"/>
</dbReference>
<protein>
    <recommendedName>
        <fullName evidence="4">Small ribosomal subunit protein uS17</fullName>
    </recommendedName>
    <alternativeName>
        <fullName evidence="5">40S ribosomal protein S11</fullName>
    </alternativeName>
</protein>
<dbReference type="InterPro" id="IPR000266">
    <property type="entry name" value="Ribosomal_uS17"/>
</dbReference>
<feature type="compositionally biased region" description="Low complexity" evidence="7">
    <location>
        <begin position="715"/>
        <end position="726"/>
    </location>
</feature>
<feature type="region of interest" description="Disordered" evidence="7">
    <location>
        <begin position="157"/>
        <end position="248"/>
    </location>
</feature>
<keyword evidence="3 6" id="KW-0687">Ribonucleoprotein</keyword>
<feature type="region of interest" description="Disordered" evidence="7">
    <location>
        <begin position="316"/>
        <end position="350"/>
    </location>
</feature>
<feature type="region of interest" description="Disordered" evidence="7">
    <location>
        <begin position="1295"/>
        <end position="1327"/>
    </location>
</feature>
<feature type="compositionally biased region" description="Basic and acidic residues" evidence="7">
    <location>
        <begin position="1025"/>
        <end position="1035"/>
    </location>
</feature>
<feature type="region of interest" description="Disordered" evidence="7">
    <location>
        <begin position="1128"/>
        <end position="1255"/>
    </location>
</feature>
<dbReference type="Proteomes" id="UP001303046">
    <property type="component" value="Unassembled WGS sequence"/>
</dbReference>
<evidence type="ECO:0000256" key="3">
    <source>
        <dbReference type="ARBA" id="ARBA00023274"/>
    </source>
</evidence>
<comment type="similarity">
    <text evidence="1 6">Belongs to the universal ribosomal protein uS17 family.</text>
</comment>
<feature type="domain" description="GLTSCR protein conserved" evidence="8">
    <location>
        <begin position="550"/>
        <end position="648"/>
    </location>
</feature>